<evidence type="ECO:0000313" key="3">
    <source>
        <dbReference type="EMBL" id="RHZ21258.1"/>
    </source>
</evidence>
<feature type="compositionally biased region" description="Acidic residues" evidence="1">
    <location>
        <begin position="459"/>
        <end position="469"/>
    </location>
</feature>
<protein>
    <recommendedName>
        <fullName evidence="2">PH domain-containing protein</fullName>
    </recommendedName>
</protein>
<feature type="region of interest" description="Disordered" evidence="1">
    <location>
        <begin position="1"/>
        <end position="49"/>
    </location>
</feature>
<feature type="compositionally biased region" description="Polar residues" evidence="1">
    <location>
        <begin position="723"/>
        <end position="732"/>
    </location>
</feature>
<sequence>MEDVDSNASASIRSGRSGSLSRYLDKNGRNRRNSTTSSNSDREGEAPSEYQSEVLTLIAMEDKRRAFQRLLNLEVEVIFDTLEETDSGLRTWLLEYDVVKEVLRVFSTPVLFHDISSTPDAVVPSIATDTAVLKEPLDSIPPPLTPKVHAAAVDSKSTPSFAKVDEEYGYYKHVFVCSEIIMRVYTGDEDLYESFRMSSSSAGSAAANDELTFGCQTQDELELWRLFFAYFSDNAAIDEVQAAFYCKAFIRLHDAYCLEDGYVHVVLEAYLPALLKHIYMPTVKHLLLKLLQSYESIHPLTGVHDAMETVAPLLVHAATASIDLSSPSLANQVAARENACRLLVEMLQANQADRLGSFLRREDTQFLAKYFVRDQFGTIRGIEAVTEGYHNFLQFMLLEELGKEPRLLDQLFAGAIEQLAQVPAWPSTIVAPCSKEKQLREIRYKRASEQLTPKQVAADDADELDDDDDTRSPCTATPSNANPAVMYELSGLKDADTNLWLNVKKLSRASSAAYVGHFFTQQHPTSIDIAIAKHLYRLVTLQDDDVDAHLVAAGLLPKYVQLLQAKPDADMLLIHVVSALLFIITDKSQTRGGSCVLVRGILGDSIDLLQTIVDVFETHHRSKAYFKVLNDSMLVMLASENPSPSQALHDPHASTDSEPAKPARRLSLPKSAYLRSVLSSPAASVMRNVNTVKSTSRRSIINIMNLTTTAAPETTATPQPSTKPNINNGSSSTLFGFGNNMLSKLKQRMAPATSPNLHHHAPSSPNETTPAKRSSLLPTSRLKGSSDNQSSLLVLDTSLGDDVTKCAVHDGGVHVTTKDAVVTTSGYMFKSGMPDVGKRHVWERYYFVLERGLEGMSTLSYYISETQAKHRTLVKGVVVPTITGKHEAHAFQFNTQGHGMFWVLVDSKDTKVTWLHELLSAITGIPFSPKSAHEVDVSSKQMKAIVSGLYATLFGHDLDFPDAAAAPPLVTMDALSPFVHPNVILSSNLPSTVPYWGEYHGLHGMVQFCKVREETVERLKGRVLRIVADEDESTVVVMTAVTLRIVHNSEVVVEESCDIVELTDGKVATIHLNFDSAQLSTSFEQYDLKECTDMWLIREY</sequence>
<accession>A0A418EYY4</accession>
<feature type="compositionally biased region" description="Low complexity" evidence="1">
    <location>
        <begin position="711"/>
        <end position="722"/>
    </location>
</feature>
<feature type="compositionally biased region" description="Low complexity" evidence="1">
    <location>
        <begin position="1"/>
        <end position="22"/>
    </location>
</feature>
<dbReference type="EMBL" id="QUTH01003160">
    <property type="protein sequence ID" value="RHZ21258.1"/>
    <property type="molecule type" value="Genomic_DNA"/>
</dbReference>
<organism evidence="3 4">
    <name type="scientific">Aphanomyces astaci</name>
    <name type="common">Crayfish plague agent</name>
    <dbReference type="NCBI Taxonomy" id="112090"/>
    <lineage>
        <taxon>Eukaryota</taxon>
        <taxon>Sar</taxon>
        <taxon>Stramenopiles</taxon>
        <taxon>Oomycota</taxon>
        <taxon>Saprolegniomycetes</taxon>
        <taxon>Saprolegniales</taxon>
        <taxon>Verrucalvaceae</taxon>
        <taxon>Aphanomyces</taxon>
    </lineage>
</organism>
<dbReference type="SUPFAM" id="SSF50729">
    <property type="entry name" value="PH domain-like"/>
    <property type="match status" value="1"/>
</dbReference>
<dbReference type="InterPro" id="IPR001849">
    <property type="entry name" value="PH_domain"/>
</dbReference>
<feature type="domain" description="PH" evidence="2">
    <location>
        <begin position="821"/>
        <end position="923"/>
    </location>
</feature>
<feature type="region of interest" description="Disordered" evidence="1">
    <location>
        <begin position="749"/>
        <end position="788"/>
    </location>
</feature>
<comment type="caution">
    <text evidence="3">The sequence shown here is derived from an EMBL/GenBank/DDBJ whole genome shotgun (WGS) entry which is preliminary data.</text>
</comment>
<dbReference type="InterPro" id="IPR032710">
    <property type="entry name" value="NTF2-like_dom_sf"/>
</dbReference>
<feature type="region of interest" description="Disordered" evidence="1">
    <location>
        <begin position="451"/>
        <end position="480"/>
    </location>
</feature>
<reference evidence="3 4" key="1">
    <citation type="submission" date="2018-08" db="EMBL/GenBank/DDBJ databases">
        <title>Aphanomyces genome sequencing and annotation.</title>
        <authorList>
            <person name="Minardi D."/>
            <person name="Oidtmann B."/>
            <person name="Van Der Giezen M."/>
            <person name="Studholme D.J."/>
        </authorList>
    </citation>
    <scope>NUCLEOTIDE SEQUENCE [LARGE SCALE GENOMIC DNA]</scope>
    <source>
        <strain evidence="3 4">Da</strain>
    </source>
</reference>
<dbReference type="InterPro" id="IPR011993">
    <property type="entry name" value="PH-like_dom_sf"/>
</dbReference>
<feature type="compositionally biased region" description="Basic and acidic residues" evidence="1">
    <location>
        <begin position="649"/>
        <end position="661"/>
    </location>
</feature>
<dbReference type="VEuPathDB" id="FungiDB:H257_01593"/>
<feature type="region of interest" description="Disordered" evidence="1">
    <location>
        <begin position="641"/>
        <end position="666"/>
    </location>
</feature>
<dbReference type="PROSITE" id="PS50003">
    <property type="entry name" value="PH_DOMAIN"/>
    <property type="match status" value="1"/>
</dbReference>
<gene>
    <name evidence="3" type="ORF">DYB37_000209</name>
</gene>
<name>A0A418EYY4_APHAT</name>
<dbReference type="Gene3D" id="3.10.450.50">
    <property type="match status" value="1"/>
</dbReference>
<feature type="region of interest" description="Disordered" evidence="1">
    <location>
        <begin position="711"/>
        <end position="732"/>
    </location>
</feature>
<dbReference type="Proteomes" id="UP000285430">
    <property type="component" value="Unassembled WGS sequence"/>
</dbReference>
<evidence type="ECO:0000259" key="2">
    <source>
        <dbReference type="PROSITE" id="PS50003"/>
    </source>
</evidence>
<evidence type="ECO:0000256" key="1">
    <source>
        <dbReference type="SAM" id="MobiDB-lite"/>
    </source>
</evidence>
<dbReference type="SMART" id="SM00233">
    <property type="entry name" value="PH"/>
    <property type="match status" value="1"/>
</dbReference>
<evidence type="ECO:0000313" key="4">
    <source>
        <dbReference type="Proteomes" id="UP000285430"/>
    </source>
</evidence>
<dbReference type="AlphaFoldDB" id="A0A418EYY4"/>
<feature type="compositionally biased region" description="Polar residues" evidence="1">
    <location>
        <begin position="763"/>
        <end position="788"/>
    </location>
</feature>
<dbReference type="Gene3D" id="2.30.29.30">
    <property type="entry name" value="Pleckstrin-homology domain (PH domain)/Phosphotyrosine-binding domain (PTB)"/>
    <property type="match status" value="1"/>
</dbReference>
<proteinExistence type="predicted"/>
<dbReference type="SUPFAM" id="SSF54427">
    <property type="entry name" value="NTF2-like"/>
    <property type="match status" value="1"/>
</dbReference>